<proteinExistence type="predicted"/>
<dbReference type="GO" id="GO:0005829">
    <property type="term" value="C:cytosol"/>
    <property type="evidence" value="ECO:0007669"/>
    <property type="project" value="TreeGrafter"/>
</dbReference>
<dbReference type="InterPro" id="IPR019885">
    <property type="entry name" value="Tscrpt_reg_HTH_AsnC-type_CS"/>
</dbReference>
<keyword evidence="2" id="KW-0238">DNA-binding</keyword>
<dbReference type="EMBL" id="AHPL01000008">
    <property type="protein sequence ID" value="KEC55050.1"/>
    <property type="molecule type" value="Genomic_DNA"/>
</dbReference>
<dbReference type="STRING" id="1134510.O9A_00930"/>
<dbReference type="eggNOG" id="COG1522">
    <property type="taxonomic scope" value="Bacteria"/>
</dbReference>
<evidence type="ECO:0000259" key="4">
    <source>
        <dbReference type="PROSITE" id="PS50956"/>
    </source>
</evidence>
<dbReference type="InterPro" id="IPR036390">
    <property type="entry name" value="WH_DNA-bd_sf"/>
</dbReference>
<dbReference type="SMART" id="SM00344">
    <property type="entry name" value="HTH_ASNC"/>
    <property type="match status" value="1"/>
</dbReference>
<dbReference type="CDD" id="cd00090">
    <property type="entry name" value="HTH_ARSR"/>
    <property type="match status" value="1"/>
</dbReference>
<dbReference type="SUPFAM" id="SSF46785">
    <property type="entry name" value="Winged helix' DNA-binding domain"/>
    <property type="match status" value="1"/>
</dbReference>
<dbReference type="GO" id="GO:0043200">
    <property type="term" value="P:response to amino acid"/>
    <property type="evidence" value="ECO:0007669"/>
    <property type="project" value="TreeGrafter"/>
</dbReference>
<dbReference type="Pfam" id="PF01037">
    <property type="entry name" value="AsnC_trans_reg"/>
    <property type="match status" value="1"/>
</dbReference>
<dbReference type="PATRIC" id="fig|1134510.3.peg.1066"/>
<dbReference type="GO" id="GO:0043565">
    <property type="term" value="F:sequence-specific DNA binding"/>
    <property type="evidence" value="ECO:0007669"/>
    <property type="project" value="InterPro"/>
</dbReference>
<dbReference type="InterPro" id="IPR019888">
    <property type="entry name" value="Tscrpt_reg_AsnC-like"/>
</dbReference>
<evidence type="ECO:0000256" key="3">
    <source>
        <dbReference type="ARBA" id="ARBA00023163"/>
    </source>
</evidence>
<dbReference type="InterPro" id="IPR019887">
    <property type="entry name" value="Tscrpt_reg_AsnC/Lrp_C"/>
</dbReference>
<evidence type="ECO:0000256" key="2">
    <source>
        <dbReference type="ARBA" id="ARBA00023125"/>
    </source>
</evidence>
<dbReference type="AlphaFoldDB" id="A0A067W572"/>
<dbReference type="InterPro" id="IPR011008">
    <property type="entry name" value="Dimeric_a/b-barrel"/>
</dbReference>
<dbReference type="InterPro" id="IPR011991">
    <property type="entry name" value="ArsR-like_HTH"/>
</dbReference>
<name>A0A067W572_9HYPH</name>
<dbReference type="InterPro" id="IPR036388">
    <property type="entry name" value="WH-like_DNA-bd_sf"/>
</dbReference>
<sequence>MDRLDRKILHLLQENATLSVADIAKKVGLSTTSCWRRIQKLEEDGVIQRRVAVLSPEKVNAHITVFVSIRTNTHSHEWFKRFSKIVQEFREVIEFYRMSGNIDYLLRIVVPNIEAYDLFYKKLIAKIDIRDVSSFFAIEQIKYTTELPLNYIKLHDKTSEKNF</sequence>
<comment type="caution">
    <text evidence="5">The sequence shown here is derived from an EMBL/GenBank/DDBJ whole genome shotgun (WGS) entry which is preliminary data.</text>
</comment>
<dbReference type="RefSeq" id="WP_034459238.1">
    <property type="nucleotide sequence ID" value="NZ_CADEAH010000007.1"/>
</dbReference>
<feature type="domain" description="HTH asnC-type" evidence="4">
    <location>
        <begin position="1"/>
        <end position="62"/>
    </location>
</feature>
<evidence type="ECO:0000313" key="5">
    <source>
        <dbReference type="EMBL" id="KEC55050.1"/>
    </source>
</evidence>
<evidence type="ECO:0000256" key="1">
    <source>
        <dbReference type="ARBA" id="ARBA00023015"/>
    </source>
</evidence>
<dbReference type="Pfam" id="PF13404">
    <property type="entry name" value="HTH_AsnC-type"/>
    <property type="match status" value="1"/>
</dbReference>
<dbReference type="InterPro" id="IPR000485">
    <property type="entry name" value="AsnC-type_HTH_dom"/>
</dbReference>
<evidence type="ECO:0000313" key="6">
    <source>
        <dbReference type="Proteomes" id="UP000027015"/>
    </source>
</evidence>
<dbReference type="PRINTS" id="PR00033">
    <property type="entry name" value="HTHASNC"/>
</dbReference>
<dbReference type="GO" id="GO:0006355">
    <property type="term" value="P:regulation of DNA-templated transcription"/>
    <property type="evidence" value="ECO:0007669"/>
    <property type="project" value="UniProtKB-ARBA"/>
</dbReference>
<dbReference type="PANTHER" id="PTHR30154:SF17">
    <property type="entry name" value="DNA-BINDING TRANSCRIPTIONAL ACTIVATOR DECR"/>
    <property type="match status" value="1"/>
</dbReference>
<dbReference type="OrthoDB" id="7847328at2"/>
<accession>A0A067W572</accession>
<keyword evidence="6" id="KW-1185">Reference proteome</keyword>
<reference evidence="5 6" key="1">
    <citation type="submission" date="2012-04" db="EMBL/GenBank/DDBJ databases">
        <title>The Genome Sequence of Bartonella koehlerae C-29.</title>
        <authorList>
            <consortium name="The Broad Institute Genome Sequencing Platform"/>
            <consortium name="The Broad Institute Genome Sequencing Center for Infectious Disease"/>
            <person name="Feldgarden M."/>
            <person name="Kirby J."/>
            <person name="Kosoy M."/>
            <person name="Birtles R."/>
            <person name="Probert W.S."/>
            <person name="Chiaraviglio L."/>
            <person name="Walker B."/>
            <person name="Young S.K."/>
            <person name="Zeng Q."/>
            <person name="Gargeya S."/>
            <person name="Fitzgerald M."/>
            <person name="Haas B."/>
            <person name="Abouelleil A."/>
            <person name="Alvarado L."/>
            <person name="Arachchi H.M."/>
            <person name="Berlin A.M."/>
            <person name="Chapman S.B."/>
            <person name="Goldberg J."/>
            <person name="Griggs A."/>
            <person name="Gujja S."/>
            <person name="Hansen M."/>
            <person name="Howarth C."/>
            <person name="Imamovic A."/>
            <person name="Larimer J."/>
            <person name="McCowen C."/>
            <person name="Montmayeur A."/>
            <person name="Murphy C."/>
            <person name="Neiman D."/>
            <person name="Pearson M."/>
            <person name="Priest M."/>
            <person name="Roberts A."/>
            <person name="Saif S."/>
            <person name="Shea T."/>
            <person name="Sisk P."/>
            <person name="Sykes S."/>
            <person name="Wortman J."/>
            <person name="Nusbaum C."/>
            <person name="Birren B."/>
        </authorList>
    </citation>
    <scope>NUCLEOTIDE SEQUENCE [LARGE SCALE GENOMIC DNA]</scope>
    <source>
        <strain evidence="5 6">C-29</strain>
    </source>
</reference>
<organism evidence="5 6">
    <name type="scientific">Bartonella koehlerae C-29</name>
    <dbReference type="NCBI Taxonomy" id="1134510"/>
    <lineage>
        <taxon>Bacteria</taxon>
        <taxon>Pseudomonadati</taxon>
        <taxon>Pseudomonadota</taxon>
        <taxon>Alphaproteobacteria</taxon>
        <taxon>Hyphomicrobiales</taxon>
        <taxon>Bartonellaceae</taxon>
        <taxon>Bartonella</taxon>
    </lineage>
</organism>
<keyword evidence="1" id="KW-0805">Transcription regulation</keyword>
<dbReference type="PROSITE" id="PS50956">
    <property type="entry name" value="HTH_ASNC_2"/>
    <property type="match status" value="1"/>
</dbReference>
<dbReference type="Proteomes" id="UP000027015">
    <property type="component" value="Unassembled WGS sequence"/>
</dbReference>
<dbReference type="Gene3D" id="1.10.10.10">
    <property type="entry name" value="Winged helix-like DNA-binding domain superfamily/Winged helix DNA-binding domain"/>
    <property type="match status" value="1"/>
</dbReference>
<dbReference type="HOGENOM" id="CLU_091233_0_2_5"/>
<gene>
    <name evidence="5" type="ORF">O9A_00930</name>
</gene>
<keyword evidence="3" id="KW-0804">Transcription</keyword>
<dbReference type="PANTHER" id="PTHR30154">
    <property type="entry name" value="LEUCINE-RESPONSIVE REGULATORY PROTEIN"/>
    <property type="match status" value="1"/>
</dbReference>
<protein>
    <recommendedName>
        <fullName evidence="4">HTH asnC-type domain-containing protein</fullName>
    </recommendedName>
</protein>
<dbReference type="SUPFAM" id="SSF54909">
    <property type="entry name" value="Dimeric alpha+beta barrel"/>
    <property type="match status" value="1"/>
</dbReference>
<dbReference type="PROSITE" id="PS00519">
    <property type="entry name" value="HTH_ASNC_1"/>
    <property type="match status" value="1"/>
</dbReference>
<dbReference type="Gene3D" id="3.30.70.920">
    <property type="match status" value="1"/>
</dbReference>